<dbReference type="InterPro" id="IPR007593">
    <property type="entry name" value="CD225/Dispanin_fam"/>
</dbReference>
<evidence type="ECO:0000256" key="1">
    <source>
        <dbReference type="ARBA" id="ARBA00004370"/>
    </source>
</evidence>
<comment type="similarity">
    <text evidence="2">Belongs to the CD225/Dispanin family.</text>
</comment>
<evidence type="ECO:0000313" key="8">
    <source>
        <dbReference type="Proteomes" id="UP000327468"/>
    </source>
</evidence>
<feature type="transmembrane region" description="Helical" evidence="6">
    <location>
        <begin position="65"/>
        <end position="83"/>
    </location>
</feature>
<keyword evidence="3 6" id="KW-0812">Transmembrane</keyword>
<keyword evidence="5 6" id="KW-0472">Membrane</keyword>
<reference evidence="7 8" key="1">
    <citation type="submission" date="2019-06" db="EMBL/GenBank/DDBJ databases">
        <title>A chromosome-scale genome assembly of the striped catfish, Pangasianodon hypophthalmus.</title>
        <authorList>
            <person name="Wen M."/>
            <person name="Zahm M."/>
            <person name="Roques C."/>
            <person name="Cabau C."/>
            <person name="Klopp C."/>
            <person name="Donnadieu C."/>
            <person name="Jouanno E."/>
            <person name="Avarre J.-C."/>
            <person name="Campet M."/>
            <person name="Ha T.T.T."/>
            <person name="Dugue R."/>
            <person name="Lampietro C."/>
            <person name="Louis A."/>
            <person name="Herpin A."/>
            <person name="Echchiki A."/>
            <person name="Berthelot C."/>
            <person name="Parey E."/>
            <person name="Roest-Crollius H."/>
            <person name="Braasch I."/>
            <person name="Postlethwait J."/>
            <person name="Bobe J."/>
            <person name="Montfort J."/>
            <person name="Bouchez O."/>
            <person name="Begum T."/>
            <person name="Schartl M."/>
            <person name="Guiguen Y."/>
        </authorList>
    </citation>
    <scope>NUCLEOTIDE SEQUENCE [LARGE SCALE GENOMIC DNA]</scope>
    <source>
        <strain evidence="7 8">Indonesia</strain>
        <tissue evidence="7">Blood</tissue>
    </source>
</reference>
<dbReference type="PANTHER" id="PTHR14948">
    <property type="entry name" value="NG5"/>
    <property type="match status" value="1"/>
</dbReference>
<evidence type="ECO:0000313" key="7">
    <source>
        <dbReference type="EMBL" id="KAB5522637.1"/>
    </source>
</evidence>
<protein>
    <submittedName>
        <fullName evidence="7">Uncharacterized protein</fullName>
    </submittedName>
</protein>
<comment type="subcellular location">
    <subcellularLocation>
        <location evidence="1">Membrane</location>
    </subcellularLocation>
</comment>
<comment type="caution">
    <text evidence="7">The sequence shown here is derived from an EMBL/GenBank/DDBJ whole genome shotgun (WGS) entry which is preliminary data.</text>
</comment>
<dbReference type="EMBL" id="VFJC01000028">
    <property type="protein sequence ID" value="KAB5522637.1"/>
    <property type="molecule type" value="Genomic_DNA"/>
</dbReference>
<evidence type="ECO:0000256" key="6">
    <source>
        <dbReference type="SAM" id="Phobius"/>
    </source>
</evidence>
<gene>
    <name evidence="7" type="ORF">PHYPO_G00161790</name>
</gene>
<dbReference type="Proteomes" id="UP000327468">
    <property type="component" value="Chromosome 27"/>
</dbReference>
<dbReference type="PANTHER" id="PTHR14948:SF46">
    <property type="entry name" value="DISPANIN SUBFAMILY A MEMBER 2B-LIKE-RELATED"/>
    <property type="match status" value="1"/>
</dbReference>
<keyword evidence="4 6" id="KW-1133">Transmembrane helix</keyword>
<dbReference type="AlphaFoldDB" id="A0A5N5K621"/>
<evidence type="ECO:0000256" key="3">
    <source>
        <dbReference type="ARBA" id="ARBA00022692"/>
    </source>
</evidence>
<feature type="transmembrane region" description="Helical" evidence="6">
    <location>
        <begin position="17"/>
        <end position="37"/>
    </location>
</feature>
<dbReference type="GO" id="GO:0016020">
    <property type="term" value="C:membrane"/>
    <property type="evidence" value="ECO:0007669"/>
    <property type="project" value="UniProtKB-SubCell"/>
</dbReference>
<proteinExistence type="inferred from homology"/>
<evidence type="ECO:0000256" key="2">
    <source>
        <dbReference type="ARBA" id="ARBA00006843"/>
    </source>
</evidence>
<sequence>MERQVTGTTAVSHAPTYLAWSIFNTLCCCLPLGVIAIKFSHKTDKANLNGDTTSANEHSRMARNLNIAAMVTGTIFLIIYLVYYSTMFSKQT</sequence>
<name>A0A5N5K621_PANHP</name>
<accession>A0A5N5K621</accession>
<dbReference type="Pfam" id="PF04505">
    <property type="entry name" value="CD225"/>
    <property type="match status" value="1"/>
</dbReference>
<dbReference type="InterPro" id="IPR051423">
    <property type="entry name" value="CD225/Dispanin"/>
</dbReference>
<evidence type="ECO:0000256" key="4">
    <source>
        <dbReference type="ARBA" id="ARBA00022989"/>
    </source>
</evidence>
<keyword evidence="8" id="KW-1185">Reference proteome</keyword>
<organism evidence="7 8">
    <name type="scientific">Pangasianodon hypophthalmus</name>
    <name type="common">Striped catfish</name>
    <name type="synonym">Helicophagus hypophthalmus</name>
    <dbReference type="NCBI Taxonomy" id="310915"/>
    <lineage>
        <taxon>Eukaryota</taxon>
        <taxon>Metazoa</taxon>
        <taxon>Chordata</taxon>
        <taxon>Craniata</taxon>
        <taxon>Vertebrata</taxon>
        <taxon>Euteleostomi</taxon>
        <taxon>Actinopterygii</taxon>
        <taxon>Neopterygii</taxon>
        <taxon>Teleostei</taxon>
        <taxon>Ostariophysi</taxon>
        <taxon>Siluriformes</taxon>
        <taxon>Pangasiidae</taxon>
        <taxon>Pangasianodon</taxon>
    </lineage>
</organism>
<evidence type="ECO:0000256" key="5">
    <source>
        <dbReference type="ARBA" id="ARBA00023136"/>
    </source>
</evidence>